<feature type="compositionally biased region" description="Polar residues" evidence="1">
    <location>
        <begin position="25"/>
        <end position="50"/>
    </location>
</feature>
<dbReference type="WBParaSite" id="jg18019">
    <property type="protein sequence ID" value="jg18019"/>
    <property type="gene ID" value="jg18019"/>
</dbReference>
<evidence type="ECO:0000256" key="1">
    <source>
        <dbReference type="SAM" id="MobiDB-lite"/>
    </source>
</evidence>
<organism evidence="2 3">
    <name type="scientific">Ditylenchus dipsaci</name>
    <dbReference type="NCBI Taxonomy" id="166011"/>
    <lineage>
        <taxon>Eukaryota</taxon>
        <taxon>Metazoa</taxon>
        <taxon>Ecdysozoa</taxon>
        <taxon>Nematoda</taxon>
        <taxon>Chromadorea</taxon>
        <taxon>Rhabditida</taxon>
        <taxon>Tylenchina</taxon>
        <taxon>Tylenchomorpha</taxon>
        <taxon>Sphaerularioidea</taxon>
        <taxon>Anguinidae</taxon>
        <taxon>Anguininae</taxon>
        <taxon>Ditylenchus</taxon>
    </lineage>
</organism>
<evidence type="ECO:0000313" key="2">
    <source>
        <dbReference type="Proteomes" id="UP000887574"/>
    </source>
</evidence>
<reference evidence="3" key="1">
    <citation type="submission" date="2022-11" db="UniProtKB">
        <authorList>
            <consortium name="WormBaseParasite"/>
        </authorList>
    </citation>
    <scope>IDENTIFICATION</scope>
</reference>
<sequence length="248" mass="26967">MWPVSSNLSRKASSAPVNMPAPLQSIGQSSSPASCQQSKHSDGLSNWSPNGGNCISRSQKEAKPNSCCGRKVFAMTPRKSPVFNQPAPRFNLYQYYFIQLVVGVIQCLTTSATSPVISSWKLTSSIISSTSSLPSQTKPRVIFSSSCAKSSSLLVVDKCVCQHAVLSPIWFVLRLKSRPCPTPVKRDDEVKSSQLSSTGLLQLNQSPVLKLTCLSVLMPLLSTNWINRCDNLPEAALFSYTAPMHCPN</sequence>
<accession>A0A915DB57</accession>
<keyword evidence="2" id="KW-1185">Reference proteome</keyword>
<name>A0A915DB57_9BILA</name>
<dbReference type="Proteomes" id="UP000887574">
    <property type="component" value="Unplaced"/>
</dbReference>
<evidence type="ECO:0000313" key="3">
    <source>
        <dbReference type="WBParaSite" id="jg18019"/>
    </source>
</evidence>
<feature type="compositionally biased region" description="Polar residues" evidence="1">
    <location>
        <begin position="1"/>
        <end position="16"/>
    </location>
</feature>
<dbReference type="AlphaFoldDB" id="A0A915DB57"/>
<proteinExistence type="predicted"/>
<protein>
    <submittedName>
        <fullName evidence="3">Uncharacterized protein</fullName>
    </submittedName>
</protein>
<feature type="region of interest" description="Disordered" evidence="1">
    <location>
        <begin position="1"/>
        <end position="50"/>
    </location>
</feature>